<dbReference type="Proteomes" id="UP000053477">
    <property type="component" value="Unassembled WGS sequence"/>
</dbReference>
<feature type="region of interest" description="Disordered" evidence="5">
    <location>
        <begin position="417"/>
        <end position="443"/>
    </location>
</feature>
<dbReference type="InterPro" id="IPR001965">
    <property type="entry name" value="Znf_PHD"/>
</dbReference>
<dbReference type="SUPFAM" id="SSF57903">
    <property type="entry name" value="FYVE/PHD zinc finger"/>
    <property type="match status" value="2"/>
</dbReference>
<dbReference type="Gene3D" id="3.30.40.10">
    <property type="entry name" value="Zinc/RING finger domain, C3HC4 (zinc finger)"/>
    <property type="match status" value="2"/>
</dbReference>
<proteinExistence type="predicted"/>
<dbReference type="InParanoid" id="A0A0H2RK69"/>
<feature type="domain" description="PHD-type" evidence="6">
    <location>
        <begin position="210"/>
        <end position="261"/>
    </location>
</feature>
<dbReference type="PANTHER" id="PTHR47636">
    <property type="entry name" value="TRANSCRIPTIONAL REGULATORY PROTEIN RCO1"/>
    <property type="match status" value="1"/>
</dbReference>
<dbReference type="PROSITE" id="PS01359">
    <property type="entry name" value="ZF_PHD_1"/>
    <property type="match status" value="1"/>
</dbReference>
<dbReference type="SMART" id="SM00249">
    <property type="entry name" value="PHD"/>
    <property type="match status" value="2"/>
</dbReference>
<dbReference type="InterPro" id="IPR019787">
    <property type="entry name" value="Znf_PHD-finger"/>
</dbReference>
<keyword evidence="2 4" id="KW-0863">Zinc-finger</keyword>
<feature type="compositionally biased region" description="Basic and acidic residues" evidence="5">
    <location>
        <begin position="166"/>
        <end position="194"/>
    </location>
</feature>
<sequence>MSTASLPSCLLATGSSVQVLHPPHLEGDPTLATEILPGPPSLASIRLPKKLDPKRPALPVSYLPLSDPGTTYAGLAGGVSPMAFVDAGSRRKRARMDKGPSNRAQRASARSLANPTIQPDPAAVLDVDVLDDSDVDIPDANDTVAELDMSPLSASTSSHNGSSSREGMERSSRSDKGKEVADKERPSFRVKDEPCPQFPETANAMFNGNEDHCSSCSSIGALIYCDGCPRAFHLWCLDPPMETGELPEGEDRWFCPACKASQEPKTKVPPSFMSPLIRQLNSTIPMEFQLPEDIRTFFRDVATGPGGLYVDSSAYKPPRIGRHGLGEERDPYRLKDGKGSSVLCFHCGKSSIPDESDAGPSTKRPRRSSSAFSEPEKWKAILSCDFCSLHWHMDCLDPPLSTFPPLNRKWKCPNHSDNAGVRSFPKRRVPKSSEPPVDVSATGQRNNGNIEVINTLATLKADEKISVDEIVINGRRYRVPERVIILDFWGKLRPEVQRS</sequence>
<name>A0A0H2RK69_9AGAM</name>
<evidence type="ECO:0000313" key="7">
    <source>
        <dbReference type="EMBL" id="KLO11992.1"/>
    </source>
</evidence>
<dbReference type="InterPro" id="IPR011011">
    <property type="entry name" value="Znf_FYVE_PHD"/>
</dbReference>
<dbReference type="CDD" id="cd15534">
    <property type="entry name" value="PHD2_PHF12_Rco1"/>
    <property type="match status" value="1"/>
</dbReference>
<dbReference type="EMBL" id="KQ085987">
    <property type="protein sequence ID" value="KLO11992.1"/>
    <property type="molecule type" value="Genomic_DNA"/>
</dbReference>
<feature type="region of interest" description="Disordered" evidence="5">
    <location>
        <begin position="89"/>
        <end position="120"/>
    </location>
</feature>
<evidence type="ECO:0000313" key="8">
    <source>
        <dbReference type="Proteomes" id="UP000053477"/>
    </source>
</evidence>
<evidence type="ECO:0000256" key="3">
    <source>
        <dbReference type="ARBA" id="ARBA00022833"/>
    </source>
</evidence>
<organism evidence="7 8">
    <name type="scientific">Schizopora paradoxa</name>
    <dbReference type="NCBI Taxonomy" id="27342"/>
    <lineage>
        <taxon>Eukaryota</taxon>
        <taxon>Fungi</taxon>
        <taxon>Dikarya</taxon>
        <taxon>Basidiomycota</taxon>
        <taxon>Agaricomycotina</taxon>
        <taxon>Agaricomycetes</taxon>
        <taxon>Hymenochaetales</taxon>
        <taxon>Schizoporaceae</taxon>
        <taxon>Schizopora</taxon>
    </lineage>
</organism>
<reference evidence="7 8" key="1">
    <citation type="submission" date="2015-04" db="EMBL/GenBank/DDBJ databases">
        <title>Complete genome sequence of Schizopora paradoxa KUC8140, a cosmopolitan wood degrader in East Asia.</title>
        <authorList>
            <consortium name="DOE Joint Genome Institute"/>
            <person name="Min B."/>
            <person name="Park H."/>
            <person name="Jang Y."/>
            <person name="Kim J.-J."/>
            <person name="Kim K.H."/>
            <person name="Pangilinan J."/>
            <person name="Lipzen A."/>
            <person name="Riley R."/>
            <person name="Grigoriev I.V."/>
            <person name="Spatafora J.W."/>
            <person name="Choi I.-G."/>
        </authorList>
    </citation>
    <scope>NUCLEOTIDE SEQUENCE [LARGE SCALE GENOMIC DNA]</scope>
    <source>
        <strain evidence="7 8">KUC8140</strain>
    </source>
</reference>
<dbReference type="STRING" id="27342.A0A0H2RK69"/>
<evidence type="ECO:0000256" key="1">
    <source>
        <dbReference type="ARBA" id="ARBA00022723"/>
    </source>
</evidence>
<dbReference type="InterPro" id="IPR013083">
    <property type="entry name" value="Znf_RING/FYVE/PHD"/>
</dbReference>
<gene>
    <name evidence="7" type="ORF">SCHPADRAFT_830132</name>
</gene>
<dbReference type="OrthoDB" id="5876363at2759"/>
<dbReference type="GO" id="GO:0006357">
    <property type="term" value="P:regulation of transcription by RNA polymerase II"/>
    <property type="evidence" value="ECO:0007669"/>
    <property type="project" value="TreeGrafter"/>
</dbReference>
<dbReference type="PROSITE" id="PS50016">
    <property type="entry name" value="ZF_PHD_2"/>
    <property type="match status" value="1"/>
</dbReference>
<dbReference type="InterPro" id="IPR052819">
    <property type="entry name" value="Chromatin_regulatory_protein"/>
</dbReference>
<feature type="region of interest" description="Disordered" evidence="5">
    <location>
        <begin position="146"/>
        <end position="196"/>
    </location>
</feature>
<keyword evidence="3" id="KW-0862">Zinc</keyword>
<dbReference type="AlphaFoldDB" id="A0A0H2RK69"/>
<feature type="compositionally biased region" description="Low complexity" evidence="5">
    <location>
        <begin position="153"/>
        <end position="165"/>
    </location>
</feature>
<dbReference type="Pfam" id="PF00628">
    <property type="entry name" value="PHD"/>
    <property type="match status" value="2"/>
</dbReference>
<protein>
    <recommendedName>
        <fullName evidence="6">PHD-type domain-containing protein</fullName>
    </recommendedName>
</protein>
<evidence type="ECO:0000256" key="2">
    <source>
        <dbReference type="ARBA" id="ARBA00022771"/>
    </source>
</evidence>
<evidence type="ECO:0000256" key="5">
    <source>
        <dbReference type="SAM" id="MobiDB-lite"/>
    </source>
</evidence>
<keyword evidence="8" id="KW-1185">Reference proteome</keyword>
<dbReference type="PANTHER" id="PTHR47636:SF1">
    <property type="entry name" value="TRANSCRIPTIONAL REGULATORY PROTEIN RCO1"/>
    <property type="match status" value="1"/>
</dbReference>
<evidence type="ECO:0000256" key="4">
    <source>
        <dbReference type="PROSITE-ProRule" id="PRU00146"/>
    </source>
</evidence>
<keyword evidence="1" id="KW-0479">Metal-binding</keyword>
<dbReference type="GO" id="GO:0008270">
    <property type="term" value="F:zinc ion binding"/>
    <property type="evidence" value="ECO:0007669"/>
    <property type="project" value="UniProtKB-KW"/>
</dbReference>
<evidence type="ECO:0000259" key="6">
    <source>
        <dbReference type="PROSITE" id="PS50016"/>
    </source>
</evidence>
<accession>A0A0H2RK69</accession>
<dbReference type="GO" id="GO:0032221">
    <property type="term" value="C:Rpd3S complex"/>
    <property type="evidence" value="ECO:0007669"/>
    <property type="project" value="TreeGrafter"/>
</dbReference>
<dbReference type="InterPro" id="IPR019786">
    <property type="entry name" value="Zinc_finger_PHD-type_CS"/>
</dbReference>
<feature type="region of interest" description="Disordered" evidence="5">
    <location>
        <begin position="353"/>
        <end position="372"/>
    </location>
</feature>